<name>A0A1G4KAP6_9SACH</name>
<dbReference type="PANTHER" id="PTHR20531">
    <property type="entry name" value="N-ALPHA-ACETYLTRANSFERASE 40"/>
    <property type="match status" value="1"/>
</dbReference>
<comment type="subcellular location">
    <subcellularLocation>
        <location evidence="2">Cytoplasm</location>
    </subcellularLocation>
    <subcellularLocation>
        <location evidence="1">Nucleus</location>
    </subcellularLocation>
</comment>
<sequence length="275" mass="30592">MAAAVGDLPSTWLVPHVLETFPEHHVIDTTDGKHVTLERTVHVTDDDFGARQLSRQKLEQLLALVDANLGALYAAFAGDIYTKLTSSSGRPCSAAQWHPLKRGEMSTPGLVYVMYHDASDASGVPLAFASLLLTHEPELEMDARVVYLYELHVSETIQNCGLGTWIMRDCVSGLLRRLGVWVPGFRGLELTVFRANTQALRLYRDRLGMRPVPWSACVADQSTVSATDAQPTIRRTRSRTYRYALPNAGHNSARRRARQPEVLPAFCILFWDGCS</sequence>
<keyword evidence="7" id="KW-0808">Transferase</keyword>
<dbReference type="InterPro" id="IPR016181">
    <property type="entry name" value="Acyl_CoA_acyltransferase"/>
</dbReference>
<dbReference type="Pfam" id="PF00583">
    <property type="entry name" value="Acetyltransf_1"/>
    <property type="match status" value="1"/>
</dbReference>
<dbReference type="EC" id="2.3.1.257" evidence="4"/>
<evidence type="ECO:0000313" key="13">
    <source>
        <dbReference type="EMBL" id="SCV01307.1"/>
    </source>
</evidence>
<evidence type="ECO:0000313" key="14">
    <source>
        <dbReference type="Proteomes" id="UP000191144"/>
    </source>
</evidence>
<feature type="domain" description="N-acetyltransferase" evidence="12">
    <location>
        <begin position="107"/>
        <end position="208"/>
    </location>
</feature>
<dbReference type="PANTHER" id="PTHR20531:SF1">
    <property type="entry name" value="N-ALPHA-ACETYLTRANSFERASE 40"/>
    <property type="match status" value="1"/>
</dbReference>
<dbReference type="GO" id="GO:0043998">
    <property type="term" value="F:histone H2A acetyltransferase activity"/>
    <property type="evidence" value="ECO:0007669"/>
    <property type="project" value="InterPro"/>
</dbReference>
<keyword evidence="9" id="KW-0012">Acyltransferase</keyword>
<dbReference type="OrthoDB" id="424551at2759"/>
<evidence type="ECO:0000256" key="5">
    <source>
        <dbReference type="ARBA" id="ARBA00015043"/>
    </source>
</evidence>
<reference evidence="14" key="1">
    <citation type="submission" date="2016-03" db="EMBL/GenBank/DDBJ databases">
        <authorList>
            <person name="Devillers Hugo."/>
        </authorList>
    </citation>
    <scope>NUCLEOTIDE SEQUENCE [LARGE SCALE GENOMIC DNA]</scope>
</reference>
<keyword evidence="8" id="KW-0539">Nucleus</keyword>
<evidence type="ECO:0000256" key="6">
    <source>
        <dbReference type="ARBA" id="ARBA00022490"/>
    </source>
</evidence>
<dbReference type="AlphaFoldDB" id="A0A1G4KAP6"/>
<comment type="catalytic activity">
    <reaction evidence="10">
        <text>N-terminal L-seryl-[histone H2A] + acetyl-CoA = N-terminal N(alpha)-acetyl-L-seryl-[histone H2A] + CoA + H(+)</text>
        <dbReference type="Rhea" id="RHEA:50600"/>
        <dbReference type="Rhea" id="RHEA-COMP:12742"/>
        <dbReference type="Rhea" id="RHEA-COMP:12744"/>
        <dbReference type="ChEBI" id="CHEBI:15378"/>
        <dbReference type="ChEBI" id="CHEBI:57287"/>
        <dbReference type="ChEBI" id="CHEBI:57288"/>
        <dbReference type="ChEBI" id="CHEBI:64738"/>
        <dbReference type="ChEBI" id="CHEBI:83690"/>
        <dbReference type="EC" id="2.3.1.257"/>
    </reaction>
</comment>
<evidence type="ECO:0000259" key="12">
    <source>
        <dbReference type="Pfam" id="PF00583"/>
    </source>
</evidence>
<evidence type="ECO:0000256" key="7">
    <source>
        <dbReference type="ARBA" id="ARBA00022679"/>
    </source>
</evidence>
<evidence type="ECO:0000256" key="8">
    <source>
        <dbReference type="ARBA" id="ARBA00023242"/>
    </source>
</evidence>
<evidence type="ECO:0000256" key="4">
    <source>
        <dbReference type="ARBA" id="ARBA00012950"/>
    </source>
</evidence>
<evidence type="ECO:0000256" key="1">
    <source>
        <dbReference type="ARBA" id="ARBA00004123"/>
    </source>
</evidence>
<evidence type="ECO:0000256" key="9">
    <source>
        <dbReference type="ARBA" id="ARBA00023315"/>
    </source>
</evidence>
<proteinExistence type="inferred from homology"/>
<dbReference type="GO" id="GO:0005737">
    <property type="term" value="C:cytoplasm"/>
    <property type="evidence" value="ECO:0007669"/>
    <property type="project" value="UniProtKB-SubCell"/>
</dbReference>
<dbReference type="GO" id="GO:0010485">
    <property type="term" value="F:histone H4 acetyltransferase activity"/>
    <property type="evidence" value="ECO:0007669"/>
    <property type="project" value="InterPro"/>
</dbReference>
<dbReference type="GO" id="GO:1990189">
    <property type="term" value="F:protein N-terminal-serine acetyltransferase activity"/>
    <property type="evidence" value="ECO:0007669"/>
    <property type="project" value="UniProtKB-EC"/>
</dbReference>
<dbReference type="InterPro" id="IPR000182">
    <property type="entry name" value="GNAT_dom"/>
</dbReference>
<evidence type="ECO:0000256" key="2">
    <source>
        <dbReference type="ARBA" id="ARBA00004496"/>
    </source>
</evidence>
<organism evidence="13 14">
    <name type="scientific">Lachancea meyersii CBS 8951</name>
    <dbReference type="NCBI Taxonomy" id="1266667"/>
    <lineage>
        <taxon>Eukaryota</taxon>
        <taxon>Fungi</taxon>
        <taxon>Dikarya</taxon>
        <taxon>Ascomycota</taxon>
        <taxon>Saccharomycotina</taxon>
        <taxon>Saccharomycetes</taxon>
        <taxon>Saccharomycetales</taxon>
        <taxon>Saccharomycetaceae</taxon>
        <taxon>Lachancea</taxon>
    </lineage>
</organism>
<accession>A0A1G4KAP6</accession>
<comment type="similarity">
    <text evidence="3">Belongs to the acetyltransferase family. NAA40 subfamily.</text>
</comment>
<evidence type="ECO:0000256" key="10">
    <source>
        <dbReference type="ARBA" id="ARBA00047821"/>
    </source>
</evidence>
<protein>
    <recommendedName>
        <fullName evidence="5">N-alpha-acetyltransferase 40</fullName>
        <ecNumber evidence="4">2.3.1.257</ecNumber>
    </recommendedName>
</protein>
<dbReference type="Proteomes" id="UP000191144">
    <property type="component" value="Chromosome G"/>
</dbReference>
<dbReference type="Gene3D" id="3.40.630.30">
    <property type="match status" value="1"/>
</dbReference>
<dbReference type="SUPFAM" id="SSF55729">
    <property type="entry name" value="Acyl-CoA N-acyltransferases (Nat)"/>
    <property type="match status" value="1"/>
</dbReference>
<keyword evidence="6" id="KW-0963">Cytoplasm</keyword>
<keyword evidence="14" id="KW-1185">Reference proteome</keyword>
<evidence type="ECO:0000256" key="3">
    <source>
        <dbReference type="ARBA" id="ARBA00008870"/>
    </source>
</evidence>
<dbReference type="GO" id="GO:0005634">
    <property type="term" value="C:nucleus"/>
    <property type="evidence" value="ECO:0007669"/>
    <property type="project" value="UniProtKB-SubCell"/>
</dbReference>
<dbReference type="EMBL" id="LT598484">
    <property type="protein sequence ID" value="SCV01307.1"/>
    <property type="molecule type" value="Genomic_DNA"/>
</dbReference>
<gene>
    <name evidence="13" type="ORF">LAME_0G15346G</name>
</gene>
<evidence type="ECO:0000256" key="11">
    <source>
        <dbReference type="ARBA" id="ARBA00049524"/>
    </source>
</evidence>
<dbReference type="InterPro" id="IPR039949">
    <property type="entry name" value="NAA40"/>
</dbReference>
<comment type="catalytic activity">
    <reaction evidence="11">
        <text>N-terminal L-seryl-[histone H4] + acetyl-CoA = N-terminal N(alpha)-acetyl-L-seryl-[histone H4] + CoA + H(+)</text>
        <dbReference type="Rhea" id="RHEA:50596"/>
        <dbReference type="Rhea" id="RHEA-COMP:12740"/>
        <dbReference type="Rhea" id="RHEA-COMP:12743"/>
        <dbReference type="ChEBI" id="CHEBI:15378"/>
        <dbReference type="ChEBI" id="CHEBI:57287"/>
        <dbReference type="ChEBI" id="CHEBI:57288"/>
        <dbReference type="ChEBI" id="CHEBI:64738"/>
        <dbReference type="ChEBI" id="CHEBI:83690"/>
        <dbReference type="EC" id="2.3.1.257"/>
    </reaction>
</comment>